<keyword evidence="1" id="KW-0472">Membrane</keyword>
<protein>
    <recommendedName>
        <fullName evidence="4">DUF3784 domain-containing protein</fullName>
    </recommendedName>
</protein>
<feature type="transmembrane region" description="Helical" evidence="1">
    <location>
        <begin position="6"/>
        <end position="26"/>
    </location>
</feature>
<organism evidence="2 3">
    <name type="scientific">Halobacterium bonnevillei</name>
    <dbReference type="NCBI Taxonomy" id="2692200"/>
    <lineage>
        <taxon>Archaea</taxon>
        <taxon>Methanobacteriati</taxon>
        <taxon>Methanobacteriota</taxon>
        <taxon>Stenosarchaea group</taxon>
        <taxon>Halobacteria</taxon>
        <taxon>Halobacteriales</taxon>
        <taxon>Halobacteriaceae</taxon>
        <taxon>Halobacterium</taxon>
    </lineage>
</organism>
<gene>
    <name evidence="2" type="ORF">GRX66_16125</name>
</gene>
<evidence type="ECO:0008006" key="4">
    <source>
        <dbReference type="Google" id="ProtNLM"/>
    </source>
</evidence>
<dbReference type="AlphaFoldDB" id="A0A6B0SK14"/>
<dbReference type="Proteomes" id="UP000471521">
    <property type="component" value="Unassembled WGS sequence"/>
</dbReference>
<reference evidence="2 3" key="1">
    <citation type="submission" date="2019-12" db="EMBL/GenBank/DDBJ databases">
        <title>Isolation and characterization of three novel carbon monoxide-oxidizing members of Halobacteria from salione crusts and soils.</title>
        <authorList>
            <person name="Myers M.R."/>
            <person name="King G.M."/>
        </authorList>
    </citation>
    <scope>NUCLEOTIDE SEQUENCE [LARGE SCALE GENOMIC DNA]</scope>
    <source>
        <strain evidence="2 3">PCN9</strain>
    </source>
</reference>
<evidence type="ECO:0000313" key="3">
    <source>
        <dbReference type="Proteomes" id="UP000471521"/>
    </source>
</evidence>
<keyword evidence="3" id="KW-1185">Reference proteome</keyword>
<evidence type="ECO:0000313" key="2">
    <source>
        <dbReference type="EMBL" id="MXR22048.1"/>
    </source>
</evidence>
<proteinExistence type="predicted"/>
<accession>A0A6B0SK14</accession>
<dbReference type="EMBL" id="WUUU01000191">
    <property type="protein sequence ID" value="MXR22048.1"/>
    <property type="molecule type" value="Genomic_DNA"/>
</dbReference>
<name>A0A6B0SK14_9EURY</name>
<dbReference type="RefSeq" id="WP_159527444.1">
    <property type="nucleotide sequence ID" value="NZ_WUUU01000191.1"/>
</dbReference>
<feature type="transmembrane region" description="Helical" evidence="1">
    <location>
        <begin position="74"/>
        <end position="95"/>
    </location>
</feature>
<sequence>MPNDATVAAWGFVAVGALVAALGAIIRVSRRADLLANYHGATTPEYAAVHGGNAVAATGLFVVAYGAAMLVWGLPAWTVFVASLVVMAGALWGAARAQGY</sequence>
<comment type="caution">
    <text evidence="2">The sequence shown here is derived from an EMBL/GenBank/DDBJ whole genome shotgun (WGS) entry which is preliminary data.</text>
</comment>
<evidence type="ECO:0000256" key="1">
    <source>
        <dbReference type="SAM" id="Phobius"/>
    </source>
</evidence>
<keyword evidence="1" id="KW-0812">Transmembrane</keyword>
<feature type="transmembrane region" description="Helical" evidence="1">
    <location>
        <begin position="47"/>
        <end position="68"/>
    </location>
</feature>
<keyword evidence="1" id="KW-1133">Transmembrane helix</keyword>